<proteinExistence type="predicted"/>
<dbReference type="Gene3D" id="1.20.1250.20">
    <property type="entry name" value="MFS general substrate transporter like domains"/>
    <property type="match status" value="1"/>
</dbReference>
<evidence type="ECO:0000313" key="10">
    <source>
        <dbReference type="Proteomes" id="UP000815325"/>
    </source>
</evidence>
<dbReference type="InterPro" id="IPR036259">
    <property type="entry name" value="MFS_trans_sf"/>
</dbReference>
<feature type="region of interest" description="Disordered" evidence="6">
    <location>
        <begin position="172"/>
        <end position="191"/>
    </location>
</feature>
<evidence type="ECO:0000256" key="5">
    <source>
        <dbReference type="ARBA" id="ARBA00023136"/>
    </source>
</evidence>
<keyword evidence="10" id="KW-1185">Reference proteome</keyword>
<accession>A0ABQ7GG63</accession>
<evidence type="ECO:0000256" key="1">
    <source>
        <dbReference type="ARBA" id="ARBA00004370"/>
    </source>
</evidence>
<organism evidence="9 10">
    <name type="scientific">Dunaliella salina</name>
    <name type="common">Green alga</name>
    <name type="synonym">Protococcus salinus</name>
    <dbReference type="NCBI Taxonomy" id="3046"/>
    <lineage>
        <taxon>Eukaryota</taxon>
        <taxon>Viridiplantae</taxon>
        <taxon>Chlorophyta</taxon>
        <taxon>core chlorophytes</taxon>
        <taxon>Chlorophyceae</taxon>
        <taxon>CS clade</taxon>
        <taxon>Chlamydomonadales</taxon>
        <taxon>Dunaliellaceae</taxon>
        <taxon>Dunaliella</taxon>
    </lineage>
</organism>
<feature type="transmembrane region" description="Helical" evidence="7">
    <location>
        <begin position="389"/>
        <end position="414"/>
    </location>
</feature>
<evidence type="ECO:0000256" key="2">
    <source>
        <dbReference type="ARBA" id="ARBA00022448"/>
    </source>
</evidence>
<feature type="transmembrane region" description="Helical" evidence="7">
    <location>
        <begin position="451"/>
        <end position="475"/>
    </location>
</feature>
<feature type="region of interest" description="Disordered" evidence="6">
    <location>
        <begin position="97"/>
        <end position="122"/>
    </location>
</feature>
<keyword evidence="4 7" id="KW-1133">Transmembrane helix</keyword>
<protein>
    <recommendedName>
        <fullName evidence="11">Major facilitator superfamily (MFS) profile domain-containing protein</fullName>
    </recommendedName>
</protein>
<keyword evidence="8" id="KW-0732">Signal</keyword>
<evidence type="ECO:0000313" key="9">
    <source>
        <dbReference type="EMBL" id="KAF5833593.1"/>
    </source>
</evidence>
<dbReference type="PANTHER" id="PTHR48020:SF12">
    <property type="entry name" value="PROTON MYO-INOSITOL COTRANSPORTER"/>
    <property type="match status" value="1"/>
</dbReference>
<feature type="compositionally biased region" description="Low complexity" evidence="6">
    <location>
        <begin position="242"/>
        <end position="254"/>
    </location>
</feature>
<dbReference type="PANTHER" id="PTHR48020">
    <property type="entry name" value="PROTON MYO-INOSITOL COTRANSPORTER"/>
    <property type="match status" value="1"/>
</dbReference>
<keyword evidence="2" id="KW-0813">Transport</keyword>
<feature type="chain" id="PRO_5045474592" description="Major facilitator superfamily (MFS) profile domain-containing protein" evidence="8">
    <location>
        <begin position="17"/>
        <end position="514"/>
    </location>
</feature>
<name>A0ABQ7GG63_DUNSA</name>
<dbReference type="InterPro" id="IPR005828">
    <property type="entry name" value="MFS_sugar_transport-like"/>
</dbReference>
<comment type="caution">
    <text evidence="9">The sequence shown here is derived from an EMBL/GenBank/DDBJ whole genome shotgun (WGS) entry which is preliminary data.</text>
</comment>
<feature type="region of interest" description="Disordered" evidence="6">
    <location>
        <begin position="218"/>
        <end position="269"/>
    </location>
</feature>
<dbReference type="Pfam" id="PF00083">
    <property type="entry name" value="Sugar_tr"/>
    <property type="match status" value="1"/>
</dbReference>
<evidence type="ECO:0000256" key="3">
    <source>
        <dbReference type="ARBA" id="ARBA00022692"/>
    </source>
</evidence>
<feature type="signal peptide" evidence="8">
    <location>
        <begin position="1"/>
        <end position="16"/>
    </location>
</feature>
<keyword evidence="3 7" id="KW-0812">Transmembrane</keyword>
<sequence>MGGHTLLLQLLWLKEADVPHLDAKGHLKWRSSFQNGPPASQHKSGRRHYAVEAQTCSTHAELNGENPTAQTDSPAIEAAGVMASNGVADAELNEAGCTNSGAKPSCEASKGSSEDGIGHATSSPAQHALTAVYGNNSTLPVLNVRNGSHRLSVSAGFWDEGISDEVRLHVGGNGVQGAQDQNGPQADKSDDVSLHVGGAGRQGQQEEVADESGAEQGLLAGIPRSSGPIVPGDSIGSENISQQQEQQQQQQQQQQHHRSGGDHTELPGQESNFFKTQVNMLLDIYAVARGKEAKAFRLACLLAIFNQATASTAIINYAPTLLLRLSGSLSETTAQLFLAAIALTKVVGVGIGMCTVDRWGRRPLLMWGAAGCAVTMAAATAAYQGGSTLGLLACMCTFVLAFSMSWAGVYWVVVSECFSMGAKSPATSAATALLFLAGGLVDLVFQLLVDWLGGFCLLVFACMALCSGVYVWVYLPETKGKSLSTVQAIINGPGRKGLGEAGGQQQAMQLSAAL</sequence>
<dbReference type="EMBL" id="MU069802">
    <property type="protein sequence ID" value="KAF5833593.1"/>
    <property type="molecule type" value="Genomic_DNA"/>
</dbReference>
<reference evidence="9" key="1">
    <citation type="submission" date="2017-08" db="EMBL/GenBank/DDBJ databases">
        <authorList>
            <person name="Polle J.E."/>
            <person name="Barry K."/>
            <person name="Cushman J."/>
            <person name="Schmutz J."/>
            <person name="Tran D."/>
            <person name="Hathwaick L.T."/>
            <person name="Yim W.C."/>
            <person name="Jenkins J."/>
            <person name="Mckie-Krisberg Z.M."/>
            <person name="Prochnik S."/>
            <person name="Lindquist E."/>
            <person name="Dockter R.B."/>
            <person name="Adam C."/>
            <person name="Molina H."/>
            <person name="Bunkerborg J."/>
            <person name="Jin E."/>
            <person name="Buchheim M."/>
            <person name="Magnuson J."/>
        </authorList>
    </citation>
    <scope>NUCLEOTIDE SEQUENCE</scope>
    <source>
        <strain evidence="9">CCAP 19/18</strain>
    </source>
</reference>
<dbReference type="InterPro" id="IPR050814">
    <property type="entry name" value="Myo-inositol_Transporter"/>
</dbReference>
<dbReference type="SUPFAM" id="SSF103473">
    <property type="entry name" value="MFS general substrate transporter"/>
    <property type="match status" value="1"/>
</dbReference>
<evidence type="ECO:0000256" key="8">
    <source>
        <dbReference type="SAM" id="SignalP"/>
    </source>
</evidence>
<gene>
    <name evidence="9" type="ORF">DUNSADRAFT_10045</name>
</gene>
<feature type="transmembrane region" description="Helical" evidence="7">
    <location>
        <begin position="364"/>
        <end position="383"/>
    </location>
</feature>
<keyword evidence="5 7" id="KW-0472">Membrane</keyword>
<evidence type="ECO:0000256" key="4">
    <source>
        <dbReference type="ARBA" id="ARBA00022989"/>
    </source>
</evidence>
<comment type="subcellular location">
    <subcellularLocation>
        <location evidence="1">Membrane</location>
    </subcellularLocation>
</comment>
<feature type="transmembrane region" description="Helical" evidence="7">
    <location>
        <begin position="333"/>
        <end position="352"/>
    </location>
</feature>
<evidence type="ECO:0000256" key="6">
    <source>
        <dbReference type="SAM" id="MobiDB-lite"/>
    </source>
</evidence>
<evidence type="ECO:0008006" key="11">
    <source>
        <dbReference type="Google" id="ProtNLM"/>
    </source>
</evidence>
<evidence type="ECO:0000256" key="7">
    <source>
        <dbReference type="SAM" id="Phobius"/>
    </source>
</evidence>
<feature type="transmembrane region" description="Helical" evidence="7">
    <location>
        <begin position="426"/>
        <end position="445"/>
    </location>
</feature>
<dbReference type="Proteomes" id="UP000815325">
    <property type="component" value="Unassembled WGS sequence"/>
</dbReference>